<keyword evidence="1" id="KW-0808">Transferase</keyword>
<name>A0A544TBL5_9BACI</name>
<keyword evidence="1" id="KW-0012">Acyltransferase</keyword>
<dbReference type="Pfam" id="PF00132">
    <property type="entry name" value="Hexapep"/>
    <property type="match status" value="1"/>
</dbReference>
<dbReference type="Proteomes" id="UP000317316">
    <property type="component" value="Unassembled WGS sequence"/>
</dbReference>
<dbReference type="EMBL" id="VDGH01000003">
    <property type="protein sequence ID" value="TQR14854.1"/>
    <property type="molecule type" value="Genomic_DNA"/>
</dbReference>
<dbReference type="OrthoDB" id="9782926at2"/>
<sequence length="182" mass="20315">MTFKSLGIILAKFIGKVFYDKKYLTGKWFEGKDTGWNFVLKNFIWQKIFRFNSHIPFPVSPRIVIAKNENLIFHPDDINNFQSFGIYFQNYNGKIIIGKGTYIAPNVGLITSNHDPTNLKQHLPGKNVILGEKCWVGMNAVILPGVELGDKTTVAAGAVVTKSFIEGNCIIGGVPAKVIKRL</sequence>
<evidence type="ECO:0000313" key="1">
    <source>
        <dbReference type="EMBL" id="TQR14854.1"/>
    </source>
</evidence>
<dbReference type="RefSeq" id="WP_142537833.1">
    <property type="nucleotide sequence ID" value="NZ_BMIE01000001.1"/>
</dbReference>
<evidence type="ECO:0000313" key="2">
    <source>
        <dbReference type="Proteomes" id="UP000317316"/>
    </source>
</evidence>
<organism evidence="1 2">
    <name type="scientific">Psychrobacillus lasiicapitis</name>
    <dbReference type="NCBI Taxonomy" id="1636719"/>
    <lineage>
        <taxon>Bacteria</taxon>
        <taxon>Bacillati</taxon>
        <taxon>Bacillota</taxon>
        <taxon>Bacilli</taxon>
        <taxon>Bacillales</taxon>
        <taxon>Bacillaceae</taxon>
        <taxon>Psychrobacillus</taxon>
    </lineage>
</organism>
<dbReference type="InterPro" id="IPR001451">
    <property type="entry name" value="Hexapep"/>
</dbReference>
<proteinExistence type="predicted"/>
<gene>
    <name evidence="1" type="ORF">FG382_05145</name>
</gene>
<reference evidence="1 2" key="1">
    <citation type="submission" date="2019-05" db="EMBL/GenBank/DDBJ databases">
        <title>Psychrobacillus vulpis sp. nov., a new species isolated from feces of a red fox that inhabits in The Tablas de Daimiel Natural Park, Albacete, Spain.</title>
        <authorList>
            <person name="Rodriguez M."/>
            <person name="Reina J.C."/>
            <person name="Bejar V."/>
            <person name="Llamas I."/>
        </authorList>
    </citation>
    <scope>NUCLEOTIDE SEQUENCE [LARGE SCALE GENOMIC DNA]</scope>
    <source>
        <strain evidence="1 2">NEAU-3TGS17</strain>
    </source>
</reference>
<dbReference type="InterPro" id="IPR011004">
    <property type="entry name" value="Trimer_LpxA-like_sf"/>
</dbReference>
<keyword evidence="2" id="KW-1185">Reference proteome</keyword>
<dbReference type="Gene3D" id="2.160.10.10">
    <property type="entry name" value="Hexapeptide repeat proteins"/>
    <property type="match status" value="1"/>
</dbReference>
<dbReference type="SUPFAM" id="SSF51161">
    <property type="entry name" value="Trimeric LpxA-like enzymes"/>
    <property type="match status" value="1"/>
</dbReference>
<protein>
    <submittedName>
        <fullName evidence="1">Acyltransferase</fullName>
    </submittedName>
</protein>
<comment type="caution">
    <text evidence="1">The sequence shown here is derived from an EMBL/GenBank/DDBJ whole genome shotgun (WGS) entry which is preliminary data.</text>
</comment>
<dbReference type="GO" id="GO:0016746">
    <property type="term" value="F:acyltransferase activity"/>
    <property type="evidence" value="ECO:0007669"/>
    <property type="project" value="UniProtKB-KW"/>
</dbReference>
<accession>A0A544TBL5</accession>
<dbReference type="PANTHER" id="PTHR23416">
    <property type="entry name" value="SIALIC ACID SYNTHASE-RELATED"/>
    <property type="match status" value="1"/>
</dbReference>
<dbReference type="InterPro" id="IPR051159">
    <property type="entry name" value="Hexapeptide_acetyltransf"/>
</dbReference>
<dbReference type="CDD" id="cd04647">
    <property type="entry name" value="LbH_MAT_like"/>
    <property type="match status" value="1"/>
</dbReference>
<dbReference type="AlphaFoldDB" id="A0A544TBL5"/>